<dbReference type="Proteomes" id="UP001337305">
    <property type="component" value="Unassembled WGS sequence"/>
</dbReference>
<protein>
    <submittedName>
        <fullName evidence="6">Sigma-70 family RNA polymerase sigma factor</fullName>
    </submittedName>
</protein>
<evidence type="ECO:0000313" key="6">
    <source>
        <dbReference type="EMBL" id="MEF3832255.1"/>
    </source>
</evidence>
<accession>A0ABU7XNG9</accession>
<dbReference type="CDD" id="cd06171">
    <property type="entry name" value="Sigma70_r4"/>
    <property type="match status" value="1"/>
</dbReference>
<proteinExistence type="inferred from homology"/>
<evidence type="ECO:0000256" key="2">
    <source>
        <dbReference type="ARBA" id="ARBA00023015"/>
    </source>
</evidence>
<dbReference type="Gene3D" id="1.10.1740.10">
    <property type="match status" value="1"/>
</dbReference>
<evidence type="ECO:0000256" key="4">
    <source>
        <dbReference type="ARBA" id="ARBA00023163"/>
    </source>
</evidence>
<dbReference type="EMBL" id="JAODOP010000004">
    <property type="protein sequence ID" value="MEF3832255.1"/>
    <property type="molecule type" value="Genomic_DNA"/>
</dbReference>
<keyword evidence="7" id="KW-1185">Reference proteome</keyword>
<dbReference type="Pfam" id="PF08281">
    <property type="entry name" value="Sigma70_r4_2"/>
    <property type="match status" value="1"/>
</dbReference>
<dbReference type="PANTHER" id="PTHR43133:SF46">
    <property type="entry name" value="RNA POLYMERASE SIGMA-70 FACTOR ECF SUBFAMILY"/>
    <property type="match status" value="1"/>
</dbReference>
<name>A0ABU7XNG9_9FLAO</name>
<dbReference type="SUPFAM" id="SSF88946">
    <property type="entry name" value="Sigma2 domain of RNA polymerase sigma factors"/>
    <property type="match status" value="1"/>
</dbReference>
<dbReference type="InterPro" id="IPR013325">
    <property type="entry name" value="RNA_pol_sigma_r2"/>
</dbReference>
<sequence length="187" mass="22361">MLWKKLKAGDTKALGDLYDLFIDILFAYGIQLSSDKAYVMDCIHDLFLDLYKYRKKLAFTTNVKYYLLRSLKNKILKAEKGKLIYLSEEAFHIKNDKQNYSESFENKMIEKEFLDERLVKLSNAITFLSKKQRQGLFLRFTEEREYENIAQIMNVSVETSRTIIYRAIKVLRKHLTMLIIFYQNIFF</sequence>
<keyword evidence="2" id="KW-0805">Transcription regulation</keyword>
<keyword evidence="4" id="KW-0804">Transcription</keyword>
<reference evidence="6 7" key="1">
    <citation type="submission" date="2022-09" db="EMBL/GenBank/DDBJ databases">
        <title>Genome sequencing of Flavivirga sp. MEBiC05379.</title>
        <authorList>
            <person name="Oh H.-M."/>
            <person name="Kwon K.K."/>
            <person name="Park M.J."/>
            <person name="Yang S.-H."/>
        </authorList>
    </citation>
    <scope>NUCLEOTIDE SEQUENCE [LARGE SCALE GENOMIC DNA]</scope>
    <source>
        <strain evidence="6 7">MEBiC05379</strain>
    </source>
</reference>
<evidence type="ECO:0000256" key="1">
    <source>
        <dbReference type="ARBA" id="ARBA00010641"/>
    </source>
</evidence>
<comment type="similarity">
    <text evidence="1">Belongs to the sigma-70 factor family. ECF subfamily.</text>
</comment>
<comment type="caution">
    <text evidence="6">The sequence shown here is derived from an EMBL/GenBank/DDBJ whole genome shotgun (WGS) entry which is preliminary data.</text>
</comment>
<evidence type="ECO:0000313" key="7">
    <source>
        <dbReference type="Proteomes" id="UP001337305"/>
    </source>
</evidence>
<evidence type="ECO:0000259" key="5">
    <source>
        <dbReference type="Pfam" id="PF08281"/>
    </source>
</evidence>
<dbReference type="InterPro" id="IPR014284">
    <property type="entry name" value="RNA_pol_sigma-70_dom"/>
</dbReference>
<dbReference type="InterPro" id="IPR013249">
    <property type="entry name" value="RNA_pol_sigma70_r4_t2"/>
</dbReference>
<gene>
    <name evidence="6" type="ORF">N1F79_03875</name>
</gene>
<dbReference type="PANTHER" id="PTHR43133">
    <property type="entry name" value="RNA POLYMERASE ECF-TYPE SIGMA FACTO"/>
    <property type="match status" value="1"/>
</dbReference>
<dbReference type="InterPro" id="IPR039425">
    <property type="entry name" value="RNA_pol_sigma-70-like"/>
</dbReference>
<dbReference type="NCBIfam" id="TIGR02937">
    <property type="entry name" value="sigma70-ECF"/>
    <property type="match status" value="1"/>
</dbReference>
<feature type="domain" description="RNA polymerase sigma factor 70 region 4 type 2" evidence="5">
    <location>
        <begin position="121"/>
        <end position="169"/>
    </location>
</feature>
<dbReference type="Gene3D" id="1.10.10.10">
    <property type="entry name" value="Winged helix-like DNA-binding domain superfamily/Winged helix DNA-binding domain"/>
    <property type="match status" value="1"/>
</dbReference>
<dbReference type="InterPro" id="IPR036388">
    <property type="entry name" value="WH-like_DNA-bd_sf"/>
</dbReference>
<organism evidence="6 7">
    <name type="scientific">Flavivirga spongiicola</name>
    <dbReference type="NCBI Taxonomy" id="421621"/>
    <lineage>
        <taxon>Bacteria</taxon>
        <taxon>Pseudomonadati</taxon>
        <taxon>Bacteroidota</taxon>
        <taxon>Flavobacteriia</taxon>
        <taxon>Flavobacteriales</taxon>
        <taxon>Flavobacteriaceae</taxon>
        <taxon>Flavivirga</taxon>
    </lineage>
</organism>
<dbReference type="SUPFAM" id="SSF88659">
    <property type="entry name" value="Sigma3 and sigma4 domains of RNA polymerase sigma factors"/>
    <property type="match status" value="1"/>
</dbReference>
<keyword evidence="3" id="KW-0731">Sigma factor</keyword>
<dbReference type="InterPro" id="IPR013324">
    <property type="entry name" value="RNA_pol_sigma_r3/r4-like"/>
</dbReference>
<evidence type="ECO:0000256" key="3">
    <source>
        <dbReference type="ARBA" id="ARBA00023082"/>
    </source>
</evidence>